<evidence type="ECO:0008006" key="6">
    <source>
        <dbReference type="Google" id="ProtNLM"/>
    </source>
</evidence>
<dbReference type="EMBL" id="NHYD01000797">
    <property type="protein sequence ID" value="PPQ93267.1"/>
    <property type="molecule type" value="Genomic_DNA"/>
</dbReference>
<evidence type="ECO:0000313" key="4">
    <source>
        <dbReference type="EMBL" id="PPQ93267.1"/>
    </source>
</evidence>
<evidence type="ECO:0000313" key="5">
    <source>
        <dbReference type="Proteomes" id="UP000283269"/>
    </source>
</evidence>
<dbReference type="GO" id="GO:0010772">
    <property type="term" value="P:meiotic DNA recombinase assembly involved in reciprocal meiotic recombination"/>
    <property type="evidence" value="ECO:0007669"/>
    <property type="project" value="TreeGrafter"/>
</dbReference>
<dbReference type="Gene3D" id="1.20.5.170">
    <property type="match status" value="1"/>
</dbReference>
<name>A0A409XRC7_PSICY</name>
<dbReference type="InParanoid" id="A0A409XRC7"/>
<evidence type="ECO:0000256" key="3">
    <source>
        <dbReference type="ARBA" id="ARBA00023204"/>
    </source>
</evidence>
<sequence>MHASISTKNQEARKKFLELEIAKLQAQLGEGVDAEAIVKRHIALLHRYNEAKDATQLASLKETTIRQIHEDYDLKNDD</sequence>
<evidence type="ECO:0000256" key="2">
    <source>
        <dbReference type="ARBA" id="ARBA00022763"/>
    </source>
</evidence>
<keyword evidence="2" id="KW-0227">DNA damage</keyword>
<keyword evidence="3" id="KW-0234">DNA repair</keyword>
<dbReference type="Proteomes" id="UP000283269">
    <property type="component" value="Unassembled WGS sequence"/>
</dbReference>
<accession>A0A409XRC7</accession>
<dbReference type="AlphaFoldDB" id="A0A409XRC7"/>
<dbReference type="GO" id="GO:0034974">
    <property type="term" value="C:Swi5-Swi2 complex"/>
    <property type="evidence" value="ECO:0007669"/>
    <property type="project" value="TreeGrafter"/>
</dbReference>
<proteinExistence type="inferred from homology"/>
<keyword evidence="5" id="KW-1185">Reference proteome</keyword>
<dbReference type="PANTHER" id="PTHR28529:SF2">
    <property type="entry name" value="DNA REPAIR PROTEIN SWI5 HOMOLOG"/>
    <property type="match status" value="1"/>
</dbReference>
<protein>
    <recommendedName>
        <fullName evidence="6">DNA repair protein SWI5 homolog</fullName>
    </recommendedName>
</protein>
<dbReference type="InterPro" id="IPR010760">
    <property type="entry name" value="DNA-repair_Swi5"/>
</dbReference>
<dbReference type="PANTHER" id="PTHR28529">
    <property type="entry name" value="DNA REPAIR PROTEIN SWI5 HOMOLOG"/>
    <property type="match status" value="1"/>
</dbReference>
<evidence type="ECO:0000256" key="1">
    <source>
        <dbReference type="ARBA" id="ARBA00008060"/>
    </source>
</evidence>
<reference evidence="4 5" key="1">
    <citation type="journal article" date="2018" name="Evol. Lett.">
        <title>Horizontal gene cluster transfer increased hallucinogenic mushroom diversity.</title>
        <authorList>
            <person name="Reynolds H.T."/>
            <person name="Vijayakumar V."/>
            <person name="Gluck-Thaler E."/>
            <person name="Korotkin H.B."/>
            <person name="Matheny P.B."/>
            <person name="Slot J.C."/>
        </authorList>
    </citation>
    <scope>NUCLEOTIDE SEQUENCE [LARGE SCALE GENOMIC DNA]</scope>
    <source>
        <strain evidence="4 5">2631</strain>
    </source>
</reference>
<organism evidence="4 5">
    <name type="scientific">Psilocybe cyanescens</name>
    <dbReference type="NCBI Taxonomy" id="93625"/>
    <lineage>
        <taxon>Eukaryota</taxon>
        <taxon>Fungi</taxon>
        <taxon>Dikarya</taxon>
        <taxon>Basidiomycota</taxon>
        <taxon>Agaricomycotina</taxon>
        <taxon>Agaricomycetes</taxon>
        <taxon>Agaricomycetidae</taxon>
        <taxon>Agaricales</taxon>
        <taxon>Agaricineae</taxon>
        <taxon>Strophariaceae</taxon>
        <taxon>Psilocybe</taxon>
    </lineage>
</organism>
<dbReference type="GO" id="GO:0000709">
    <property type="term" value="P:meiotic joint molecule formation"/>
    <property type="evidence" value="ECO:0007669"/>
    <property type="project" value="TreeGrafter"/>
</dbReference>
<dbReference type="GO" id="GO:0032798">
    <property type="term" value="C:Swi5-Sfr1 complex"/>
    <property type="evidence" value="ECO:0007669"/>
    <property type="project" value="TreeGrafter"/>
</dbReference>
<dbReference type="OrthoDB" id="255837at2759"/>
<comment type="caution">
    <text evidence="4">The sequence shown here is derived from an EMBL/GenBank/DDBJ whole genome shotgun (WGS) entry which is preliminary data.</text>
</comment>
<dbReference type="STRING" id="93625.A0A409XRC7"/>
<comment type="similarity">
    <text evidence="1">Belongs to the SWI5/SAE3 family.</text>
</comment>
<dbReference type="Pfam" id="PF07061">
    <property type="entry name" value="Swi5"/>
    <property type="match status" value="1"/>
</dbReference>
<gene>
    <name evidence="4" type="ORF">CVT25_015265</name>
</gene>